<comment type="caution">
    <text evidence="2">The sequence shown here is derived from an EMBL/GenBank/DDBJ whole genome shotgun (WGS) entry which is preliminary data.</text>
</comment>
<accession>A0A086SZ48</accession>
<dbReference type="OrthoDB" id="5419162at2759"/>
<evidence type="ECO:0000313" key="3">
    <source>
        <dbReference type="Proteomes" id="UP000029964"/>
    </source>
</evidence>
<feature type="region of interest" description="Disordered" evidence="1">
    <location>
        <begin position="1"/>
        <end position="165"/>
    </location>
</feature>
<proteinExistence type="predicted"/>
<evidence type="ECO:0000256" key="1">
    <source>
        <dbReference type="SAM" id="MobiDB-lite"/>
    </source>
</evidence>
<feature type="compositionally biased region" description="Acidic residues" evidence="1">
    <location>
        <begin position="82"/>
        <end position="92"/>
    </location>
</feature>
<protein>
    <submittedName>
        <fullName evidence="2">Uncharacterized protein</fullName>
    </submittedName>
</protein>
<keyword evidence="3" id="KW-1185">Reference proteome</keyword>
<dbReference type="HOGENOM" id="CLU_087072_0_0_1"/>
<evidence type="ECO:0000313" key="2">
    <source>
        <dbReference type="EMBL" id="KFH42380.1"/>
    </source>
</evidence>
<feature type="compositionally biased region" description="Low complexity" evidence="1">
    <location>
        <begin position="62"/>
        <end position="77"/>
    </location>
</feature>
<dbReference type="EMBL" id="JPKY01000096">
    <property type="protein sequence ID" value="KFH42380.1"/>
    <property type="molecule type" value="Genomic_DNA"/>
</dbReference>
<feature type="compositionally biased region" description="Low complexity" evidence="1">
    <location>
        <begin position="139"/>
        <end position="150"/>
    </location>
</feature>
<reference evidence="3" key="1">
    <citation type="journal article" date="2014" name="Genome Announc.">
        <title>Genome sequence and annotation of Acremonium chrysogenum, producer of the beta-lactam antibiotic cephalosporin C.</title>
        <authorList>
            <person name="Terfehr D."/>
            <person name="Dahlmann T.A."/>
            <person name="Specht T."/>
            <person name="Zadra I."/>
            <person name="Kuernsteiner H."/>
            <person name="Kueck U."/>
        </authorList>
    </citation>
    <scope>NUCLEOTIDE SEQUENCE [LARGE SCALE GENOMIC DNA]</scope>
    <source>
        <strain evidence="3">ATCC 11550 / CBS 779.69 / DSM 880 / IAM 14645 / JCM 23072 / IMI 49137</strain>
    </source>
</reference>
<gene>
    <name evidence="2" type="ORF">ACRE_068990</name>
</gene>
<dbReference type="AlphaFoldDB" id="A0A086SZ48"/>
<organism evidence="2 3">
    <name type="scientific">Hapsidospora chrysogenum (strain ATCC 11550 / CBS 779.69 / DSM 880 / IAM 14645 / JCM 23072 / IMI 49137)</name>
    <name type="common">Acremonium chrysogenum</name>
    <dbReference type="NCBI Taxonomy" id="857340"/>
    <lineage>
        <taxon>Eukaryota</taxon>
        <taxon>Fungi</taxon>
        <taxon>Dikarya</taxon>
        <taxon>Ascomycota</taxon>
        <taxon>Pezizomycotina</taxon>
        <taxon>Sordariomycetes</taxon>
        <taxon>Hypocreomycetidae</taxon>
        <taxon>Hypocreales</taxon>
        <taxon>Bionectriaceae</taxon>
        <taxon>Hapsidospora</taxon>
    </lineage>
</organism>
<dbReference type="Proteomes" id="UP000029964">
    <property type="component" value="Unassembled WGS sequence"/>
</dbReference>
<name>A0A086SZ48_HAPC1</name>
<sequence length="193" mass="20440">MDPEDADAQAMAQMMGFSSFERPQKKRRYNNPAADAVVDTPAPAQQQASTGSNAIPVGNTRTTASPSAAPAPATATANADEISLDDDDDDNDGGQGAPVQHPPPDPTASTIQSGHAKGSGLLLHGLPQRPAPGVPPHNGGRTPGPQRGQQYHQRNNEGQPWYEGYYDSLSNRNPWEKLEKALGLQPRGSWISS</sequence>
<feature type="compositionally biased region" description="Low complexity" evidence="1">
    <location>
        <begin position="32"/>
        <end position="44"/>
    </location>
</feature>